<keyword evidence="7" id="KW-0624">Polysaccharide degradation</keyword>
<evidence type="ECO:0000256" key="3">
    <source>
        <dbReference type="ARBA" id="ARBA00022651"/>
    </source>
</evidence>
<dbReference type="PANTHER" id="PTHR38050">
    <property type="match status" value="1"/>
</dbReference>
<dbReference type="GO" id="GO:0045493">
    <property type="term" value="P:xylan catabolic process"/>
    <property type="evidence" value="ECO:0007669"/>
    <property type="project" value="UniProtKB-KW"/>
</dbReference>
<organism evidence="9 10">
    <name type="scientific">Sphingobacterium puteale</name>
    <dbReference type="NCBI Taxonomy" id="2420510"/>
    <lineage>
        <taxon>Bacteria</taxon>
        <taxon>Pseudomonadati</taxon>
        <taxon>Bacteroidota</taxon>
        <taxon>Sphingobacteriia</taxon>
        <taxon>Sphingobacteriales</taxon>
        <taxon>Sphingobacteriaceae</taxon>
        <taxon>Sphingobacterium</taxon>
    </lineage>
</organism>
<feature type="signal peptide" evidence="8">
    <location>
        <begin position="1"/>
        <end position="21"/>
    </location>
</feature>
<dbReference type="EMBL" id="RBWS01000005">
    <property type="protein sequence ID" value="RKO72353.1"/>
    <property type="molecule type" value="Genomic_DNA"/>
</dbReference>
<dbReference type="GO" id="GO:0005576">
    <property type="term" value="C:extracellular region"/>
    <property type="evidence" value="ECO:0007669"/>
    <property type="project" value="UniProtKB-SubCell"/>
</dbReference>
<dbReference type="SUPFAM" id="SSF53474">
    <property type="entry name" value="alpha/beta-Hydrolases"/>
    <property type="match status" value="1"/>
</dbReference>
<keyword evidence="3" id="KW-0858">Xylan degradation</keyword>
<gene>
    <name evidence="9" type="ORF">D7322_05995</name>
</gene>
<dbReference type="AlphaFoldDB" id="A0A420W1B1"/>
<keyword evidence="2" id="KW-0964">Secreted</keyword>
<evidence type="ECO:0000256" key="8">
    <source>
        <dbReference type="SAM" id="SignalP"/>
    </source>
</evidence>
<evidence type="ECO:0000313" key="9">
    <source>
        <dbReference type="EMBL" id="RKO72353.1"/>
    </source>
</evidence>
<evidence type="ECO:0000256" key="6">
    <source>
        <dbReference type="ARBA" id="ARBA00023277"/>
    </source>
</evidence>
<protein>
    <recommendedName>
        <fullName evidence="11">Poly(3-hydroxybutyrate) depolymerase</fullName>
    </recommendedName>
</protein>
<dbReference type="InterPro" id="IPR029058">
    <property type="entry name" value="AB_hydrolase_fold"/>
</dbReference>
<comment type="subcellular location">
    <subcellularLocation>
        <location evidence="1">Secreted</location>
    </subcellularLocation>
</comment>
<dbReference type="Gene3D" id="3.40.50.1820">
    <property type="entry name" value="alpha/beta hydrolase"/>
    <property type="match status" value="1"/>
</dbReference>
<dbReference type="OrthoDB" id="9764953at2"/>
<feature type="chain" id="PRO_5019055112" description="Poly(3-hydroxybutyrate) depolymerase" evidence="8">
    <location>
        <begin position="22"/>
        <end position="599"/>
    </location>
</feature>
<sequence length="599" mass="65540">MKKILKKIYFSFLLLSLFSFSGCVKDTSLYLSQNKKEVNVDDYDKDGTGPGAVEGELTPGVQLVKLKVTHNGKETERRFKYFMPVSIVKSKPISLIFNFHGSYGTGSDPIAGVSMSDPLAQLAIRENCIIVYPAGEDTGAAVNWQNSDYHFPFVDAMVNYFKTHTPVVDENRIYTCGQSSGAIFSFVLAYYRSEVFAAAVPVSGQMKLAESNLPARAVPIRAFNGKNDNIVIHSAALENINAWANLVGGYFASDALVSDTLKIDNYKSYMTRKWNGGKADIEFYTILDEGHGVSWYYIAPLMWEFMNTHPKNATSTSIYLSSQLKRFDAVEGQPFSSEIRCNQGATLSLVSAPSDWTVTLSGNTLKVKAPNDFFAATTVNRKGEIKLRAQYNGKTAELSLPYSLAAPKTFYELGDLVYDADFKPTGIVFWVNPANVKEAKIIALEHTARPFGAVGTAFFTPSPSDGYGNTLSLVERNKEQNLGLNAATSGFMYAYEYKAGAGKTAGWYLPAVDELKLVDANLTAVNNAIKANGGAILDISSATGSYHLSSTVTNSAGKKQFNTFDFNTNPSWHGYYNVAANAADNSPNVSTRPIKRITK</sequence>
<evidence type="ECO:0000256" key="7">
    <source>
        <dbReference type="ARBA" id="ARBA00023326"/>
    </source>
</evidence>
<name>A0A420W1B1_9SPHI</name>
<keyword evidence="6" id="KW-0119">Carbohydrate metabolism</keyword>
<dbReference type="InterPro" id="IPR043595">
    <property type="entry name" value="FaeB/C/D"/>
</dbReference>
<evidence type="ECO:0000313" key="10">
    <source>
        <dbReference type="Proteomes" id="UP000282423"/>
    </source>
</evidence>
<comment type="caution">
    <text evidence="9">The sequence shown here is derived from an EMBL/GenBank/DDBJ whole genome shotgun (WGS) entry which is preliminary data.</text>
</comment>
<dbReference type="PROSITE" id="PS51257">
    <property type="entry name" value="PROKAR_LIPOPROTEIN"/>
    <property type="match status" value="1"/>
</dbReference>
<evidence type="ECO:0000256" key="1">
    <source>
        <dbReference type="ARBA" id="ARBA00004613"/>
    </source>
</evidence>
<keyword evidence="10" id="KW-1185">Reference proteome</keyword>
<evidence type="ECO:0008006" key="11">
    <source>
        <dbReference type="Google" id="ProtNLM"/>
    </source>
</evidence>
<evidence type="ECO:0000256" key="5">
    <source>
        <dbReference type="ARBA" id="ARBA00022801"/>
    </source>
</evidence>
<dbReference type="RefSeq" id="WP_121122267.1">
    <property type="nucleotide sequence ID" value="NZ_RBWS01000005.1"/>
</dbReference>
<keyword evidence="4 8" id="KW-0732">Signal</keyword>
<accession>A0A420W1B1</accession>
<dbReference type="Proteomes" id="UP000282423">
    <property type="component" value="Unassembled WGS sequence"/>
</dbReference>
<proteinExistence type="predicted"/>
<evidence type="ECO:0000256" key="4">
    <source>
        <dbReference type="ARBA" id="ARBA00022729"/>
    </source>
</evidence>
<dbReference type="GO" id="GO:0030600">
    <property type="term" value="F:feruloyl esterase activity"/>
    <property type="evidence" value="ECO:0007669"/>
    <property type="project" value="InterPro"/>
</dbReference>
<reference evidence="9 10" key="1">
    <citation type="submission" date="2018-10" db="EMBL/GenBank/DDBJ databases">
        <title>Sphingobacterium sp. M05W1-28.</title>
        <authorList>
            <person name="Cai H."/>
        </authorList>
    </citation>
    <scope>NUCLEOTIDE SEQUENCE [LARGE SCALE GENOMIC DNA]</scope>
    <source>
        <strain evidence="9 10">M05W1-28</strain>
    </source>
</reference>
<evidence type="ECO:0000256" key="2">
    <source>
        <dbReference type="ARBA" id="ARBA00022525"/>
    </source>
</evidence>
<dbReference type="PANTHER" id="PTHR38050:SF2">
    <property type="entry name" value="FERULOYL ESTERASE C-RELATED"/>
    <property type="match status" value="1"/>
</dbReference>
<keyword evidence="5" id="KW-0378">Hydrolase</keyword>